<dbReference type="NCBIfam" id="TIGR01453">
    <property type="entry name" value="grpIintron_endo"/>
    <property type="match status" value="1"/>
</dbReference>
<name>A0A4Y5MZQ9_9PEZI</name>
<keyword evidence="5" id="KW-0255">Endonuclease</keyword>
<dbReference type="CDD" id="cd10445">
    <property type="entry name" value="GIY-YIG_bI1_like"/>
    <property type="match status" value="1"/>
</dbReference>
<keyword evidence="9" id="KW-0687">Ribonucleoprotein</keyword>
<dbReference type="InterPro" id="IPR003647">
    <property type="entry name" value="Intron_nuc_1_rpt"/>
</dbReference>
<evidence type="ECO:0000256" key="6">
    <source>
        <dbReference type="ARBA" id="ARBA00022801"/>
    </source>
</evidence>
<comment type="similarity">
    <text evidence="2">To endonucleases of group I introns of fungi and phage.</text>
</comment>
<comment type="similarity">
    <text evidence="3">Belongs to the universal ribosomal protein uS3 family.</text>
</comment>
<keyword evidence="7 12" id="KW-0689">Ribosomal protein</keyword>
<evidence type="ECO:0000259" key="11">
    <source>
        <dbReference type="PROSITE" id="PS50164"/>
    </source>
</evidence>
<dbReference type="InterPro" id="IPR006350">
    <property type="entry name" value="Intron_endoG1"/>
</dbReference>
<dbReference type="InterPro" id="IPR035901">
    <property type="entry name" value="GIY-YIG_endonuc_sf"/>
</dbReference>
<feature type="domain" description="GIY-YIG" evidence="11">
    <location>
        <begin position="284"/>
        <end position="373"/>
    </location>
</feature>
<evidence type="ECO:0000313" key="12">
    <source>
        <dbReference type="EMBL" id="QCW06906.1"/>
    </source>
</evidence>
<evidence type="ECO:0000256" key="8">
    <source>
        <dbReference type="ARBA" id="ARBA00023128"/>
    </source>
</evidence>
<dbReference type="SMART" id="SM00465">
    <property type="entry name" value="GIYc"/>
    <property type="match status" value="1"/>
</dbReference>
<dbReference type="GO" id="GO:0005739">
    <property type="term" value="C:mitochondrion"/>
    <property type="evidence" value="ECO:0007669"/>
    <property type="project" value="UniProtKB-SubCell"/>
</dbReference>
<evidence type="ECO:0000256" key="4">
    <source>
        <dbReference type="ARBA" id="ARBA00022722"/>
    </source>
</evidence>
<dbReference type="SUPFAM" id="SSF64496">
    <property type="entry name" value="DNA-binding domain of intron-encoded endonucleases"/>
    <property type="match status" value="1"/>
</dbReference>
<dbReference type="AlphaFoldDB" id="A0A4Y5MZQ9"/>
<comment type="subcellular location">
    <subcellularLocation>
        <location evidence="1">Mitochondrion</location>
    </subcellularLocation>
</comment>
<proteinExistence type="inferred from homology"/>
<gene>
    <name evidence="12" type="primary">rps3</name>
</gene>
<dbReference type="InterPro" id="IPR000305">
    <property type="entry name" value="GIY-YIG_endonuc"/>
</dbReference>
<keyword evidence="4" id="KW-0540">Nuclease</keyword>
<dbReference type="GO" id="GO:1990904">
    <property type="term" value="C:ribonucleoprotein complex"/>
    <property type="evidence" value="ECO:0007669"/>
    <property type="project" value="UniProtKB-KW"/>
</dbReference>
<dbReference type="Pfam" id="PF01541">
    <property type="entry name" value="GIY-YIG"/>
    <property type="match status" value="1"/>
</dbReference>
<dbReference type="InterPro" id="IPR003611">
    <property type="entry name" value="NUMOD3"/>
</dbReference>
<geneLocation type="mitochondrion" evidence="12"/>
<dbReference type="InterPro" id="IPR007980">
    <property type="entry name" value="Ribosomal_uS3m_fun"/>
</dbReference>
<dbReference type="SMART" id="SM00496">
    <property type="entry name" value="IENR2"/>
    <property type="match status" value="3"/>
</dbReference>
<dbReference type="GO" id="GO:0006412">
    <property type="term" value="P:translation"/>
    <property type="evidence" value="ECO:0007669"/>
    <property type="project" value="InterPro"/>
</dbReference>
<dbReference type="GO" id="GO:0003677">
    <property type="term" value="F:DNA binding"/>
    <property type="evidence" value="ECO:0007669"/>
    <property type="project" value="InterPro"/>
</dbReference>
<evidence type="ECO:0000256" key="7">
    <source>
        <dbReference type="ARBA" id="ARBA00022980"/>
    </source>
</evidence>
<dbReference type="SUPFAM" id="SSF82771">
    <property type="entry name" value="GIY-YIG endonuclease"/>
    <property type="match status" value="1"/>
</dbReference>
<reference evidence="12" key="1">
    <citation type="submission" date="2019-04" db="EMBL/GenBank/DDBJ databases">
        <authorList>
            <person name="Yu Z."/>
            <person name="Deng C."/>
        </authorList>
    </citation>
    <scope>NUCLEOTIDE SEQUENCE</scope>
</reference>
<dbReference type="GO" id="GO:0003735">
    <property type="term" value="F:structural constituent of ribosome"/>
    <property type="evidence" value="ECO:0007669"/>
    <property type="project" value="InterPro"/>
</dbReference>
<dbReference type="GO" id="GO:0004519">
    <property type="term" value="F:endonuclease activity"/>
    <property type="evidence" value="ECO:0007669"/>
    <property type="project" value="UniProtKB-KW"/>
</dbReference>
<dbReference type="SMART" id="SM00497">
    <property type="entry name" value="IENR1"/>
    <property type="match status" value="1"/>
</dbReference>
<dbReference type="Pfam" id="PF07460">
    <property type="entry name" value="NUMOD3"/>
    <property type="match status" value="1"/>
</dbReference>
<evidence type="ECO:0000256" key="9">
    <source>
        <dbReference type="ARBA" id="ARBA00023274"/>
    </source>
</evidence>
<protein>
    <recommendedName>
        <fullName evidence="10">Small ribosomal subunit protein uS3m</fullName>
    </recommendedName>
</protein>
<dbReference type="Pfam" id="PF07453">
    <property type="entry name" value="NUMOD1"/>
    <property type="match status" value="1"/>
</dbReference>
<dbReference type="GO" id="GO:0016787">
    <property type="term" value="F:hydrolase activity"/>
    <property type="evidence" value="ECO:0007669"/>
    <property type="project" value="UniProtKB-KW"/>
</dbReference>
<accession>A0A4Y5MZQ9</accession>
<dbReference type="Pfam" id="PF05316">
    <property type="entry name" value="VAR1"/>
    <property type="match status" value="1"/>
</dbReference>
<sequence>MSFSYLVKYNLKKIYLENLGVLSQIGRDRLYPTSKIIMDYIKNKDIVLFQFLTKYFFKKHKYNYRINKLKIWLLSYLNRYSKKKIEINLIRLKYIYLNSNMVAEYITRKLITKRRSLLKVKRKIFTKAKLVLYNKYIVDKFNIFNINDINLLRDLSSLKLNNYFLYKELLKRIKYKFISGIRLIATGRLTRRNIAARSVKSFCYKGSLKNIDSSFKFLSVASLRGDWRPNLEFTAITDTAKTGSFGVKTWISYYSYSTSSVVSPEKIYSNSDTQKMQILQENKGKSGVYRWINLENRKSYVGSATNLSNRFRFYYSLLSIENFLKKFKSHIFRALLKYGYSSFQLEILEYCDPEDCIKREQYYIDLLKPEYNILKTAGSSLGLIHTEKTREILSALRKGKKHSAETLAKISEASKGEKNPMFGKLHNEKTRTKISDTKGTKVLVFDLLTKNFSEFNSIRKAAEKLNAPNSTIRNCVLQKKIYKDRYEITIKK</sequence>
<organism evidence="12">
    <name type="scientific">Orbilia brochopaga</name>
    <dbReference type="NCBI Taxonomy" id="3140254"/>
    <lineage>
        <taxon>Eukaryota</taxon>
        <taxon>Fungi</taxon>
        <taxon>Dikarya</taxon>
        <taxon>Ascomycota</taxon>
        <taxon>Pezizomycotina</taxon>
        <taxon>Orbiliomycetes</taxon>
        <taxon>Orbiliales</taxon>
        <taxon>Orbiliaceae</taxon>
        <taxon>Orbilia</taxon>
    </lineage>
</organism>
<evidence type="ECO:0000256" key="1">
    <source>
        <dbReference type="ARBA" id="ARBA00004173"/>
    </source>
</evidence>
<dbReference type="GO" id="GO:0005840">
    <property type="term" value="C:ribosome"/>
    <property type="evidence" value="ECO:0007669"/>
    <property type="project" value="UniProtKB-KW"/>
</dbReference>
<evidence type="ECO:0000256" key="2">
    <source>
        <dbReference type="ARBA" id="ARBA00010045"/>
    </source>
</evidence>
<dbReference type="PROSITE" id="PS50164">
    <property type="entry name" value="GIY_YIG"/>
    <property type="match status" value="1"/>
</dbReference>
<evidence type="ECO:0000256" key="10">
    <source>
        <dbReference type="ARBA" id="ARBA00035157"/>
    </source>
</evidence>
<dbReference type="Gene3D" id="3.40.1440.10">
    <property type="entry name" value="GIY-YIG endonuclease"/>
    <property type="match status" value="1"/>
</dbReference>
<keyword evidence="6" id="KW-0378">Hydrolase</keyword>
<dbReference type="EMBL" id="MK820635">
    <property type="protein sequence ID" value="QCW06906.1"/>
    <property type="molecule type" value="Genomic_DNA"/>
</dbReference>
<keyword evidence="8 12" id="KW-0496">Mitochondrion</keyword>
<dbReference type="InterPro" id="IPR010896">
    <property type="entry name" value="NUMOD1"/>
</dbReference>
<evidence type="ECO:0000256" key="3">
    <source>
        <dbReference type="ARBA" id="ARBA00010761"/>
    </source>
</evidence>
<evidence type="ECO:0000256" key="5">
    <source>
        <dbReference type="ARBA" id="ARBA00022759"/>
    </source>
</evidence>